<protein>
    <submittedName>
        <fullName evidence="3">O-acetyltransferase</fullName>
    </submittedName>
</protein>
<reference evidence="3 4" key="1">
    <citation type="journal article" date="2017" name="BMC Genomics">
        <title>Comparative genomic and phylogenomic analyses of the Bifidobacteriaceae family.</title>
        <authorList>
            <person name="Lugli G.A."/>
            <person name="Milani C."/>
            <person name="Turroni F."/>
            <person name="Duranti S."/>
            <person name="Mancabelli L."/>
            <person name="Mangifesta M."/>
            <person name="Ferrario C."/>
            <person name="Modesto M."/>
            <person name="Mattarelli P."/>
            <person name="Jiri K."/>
            <person name="van Sinderen D."/>
            <person name="Ventura M."/>
        </authorList>
    </citation>
    <scope>NUCLEOTIDE SEQUENCE [LARGE SCALE GENOMIC DNA]</scope>
    <source>
        <strain evidence="3 4">DSM 100201</strain>
    </source>
</reference>
<feature type="transmembrane region" description="Helical" evidence="1">
    <location>
        <begin position="301"/>
        <end position="328"/>
    </location>
</feature>
<dbReference type="InterPro" id="IPR052734">
    <property type="entry name" value="Nod_factor_acetyltransferase"/>
</dbReference>
<keyword evidence="1" id="KW-1133">Transmembrane helix</keyword>
<dbReference type="EMBL" id="MWWV01000010">
    <property type="protein sequence ID" value="OZG57202.1"/>
    <property type="molecule type" value="Genomic_DNA"/>
</dbReference>
<dbReference type="AlphaFoldDB" id="A0A261FDJ7"/>
<sequence length="331" mass="36309">MDVAKGIGILSVVIGHVVIDYGGGRTPFVLALYTFHLPLFFIISGYFFTYRPGFKAFLTKKCRVYLIPYAFAAILITGFEIMAQSVLGDRPVAESTSYMLLGFIMQRRFTTLWFLTALLLGELIFWLLFRFVKNMIGICVASLMIGLAGVGYSELVHVPLPWNLDAACVVVLYLAVGAMLKSHDVIALLMRDRWRNICVLVAVSVVCSLINRTMNGEPYEMFAGQYGIFPLTIVAACTGSLAAILLSSTLRGPLSDGLSWLGRNTMVFFLLHKSIAMPITVKALQATHLGAAITSISGDAGLVFVICLGVMIICCAIRWCVFAVHLGVPRW</sequence>
<keyword evidence="1" id="KW-0812">Transmembrane</keyword>
<feature type="transmembrane region" description="Helical" evidence="1">
    <location>
        <begin position="260"/>
        <end position="281"/>
    </location>
</feature>
<keyword evidence="1" id="KW-0472">Membrane</keyword>
<feature type="transmembrane region" description="Helical" evidence="1">
    <location>
        <begin position="107"/>
        <end position="128"/>
    </location>
</feature>
<feature type="domain" description="Acyltransferase 3" evidence="2">
    <location>
        <begin position="1"/>
        <end position="318"/>
    </location>
</feature>
<feature type="transmembrane region" description="Helical" evidence="1">
    <location>
        <begin position="194"/>
        <end position="214"/>
    </location>
</feature>
<gene>
    <name evidence="3" type="ORF">BTIS_1521</name>
</gene>
<feature type="transmembrane region" description="Helical" evidence="1">
    <location>
        <begin position="226"/>
        <end position="248"/>
    </location>
</feature>
<feature type="transmembrane region" description="Helical" evidence="1">
    <location>
        <begin position="62"/>
        <end position="87"/>
    </location>
</feature>
<dbReference type="GO" id="GO:0016747">
    <property type="term" value="F:acyltransferase activity, transferring groups other than amino-acyl groups"/>
    <property type="evidence" value="ECO:0007669"/>
    <property type="project" value="InterPro"/>
</dbReference>
<accession>A0A261FDJ7</accession>
<organism evidence="3 4">
    <name type="scientific">Bifidobacterium tissieri</name>
    <dbReference type="NCBI Taxonomy" id="1630162"/>
    <lineage>
        <taxon>Bacteria</taxon>
        <taxon>Bacillati</taxon>
        <taxon>Actinomycetota</taxon>
        <taxon>Actinomycetes</taxon>
        <taxon>Bifidobacteriales</taxon>
        <taxon>Bifidobacteriaceae</taxon>
        <taxon>Bifidobacterium</taxon>
    </lineage>
</organism>
<dbReference type="Pfam" id="PF01757">
    <property type="entry name" value="Acyl_transf_3"/>
    <property type="match status" value="1"/>
</dbReference>
<feature type="transmembrane region" description="Helical" evidence="1">
    <location>
        <begin position="30"/>
        <end position="50"/>
    </location>
</feature>
<proteinExistence type="predicted"/>
<dbReference type="PANTHER" id="PTHR37312:SF1">
    <property type="entry name" value="MEMBRANE-BOUND ACYLTRANSFERASE YKRP-RELATED"/>
    <property type="match status" value="1"/>
</dbReference>
<keyword evidence="3" id="KW-0808">Transferase</keyword>
<evidence type="ECO:0000313" key="4">
    <source>
        <dbReference type="Proteomes" id="UP000216444"/>
    </source>
</evidence>
<name>A0A261FDJ7_9BIFI</name>
<evidence type="ECO:0000256" key="1">
    <source>
        <dbReference type="SAM" id="Phobius"/>
    </source>
</evidence>
<feature type="transmembrane region" description="Helical" evidence="1">
    <location>
        <begin position="164"/>
        <end position="182"/>
    </location>
</feature>
<dbReference type="InterPro" id="IPR002656">
    <property type="entry name" value="Acyl_transf_3_dom"/>
</dbReference>
<evidence type="ECO:0000259" key="2">
    <source>
        <dbReference type="Pfam" id="PF01757"/>
    </source>
</evidence>
<dbReference type="PANTHER" id="PTHR37312">
    <property type="entry name" value="MEMBRANE-BOUND ACYLTRANSFERASE YKRP-RELATED"/>
    <property type="match status" value="1"/>
</dbReference>
<comment type="caution">
    <text evidence="3">The sequence shown here is derived from an EMBL/GenBank/DDBJ whole genome shotgun (WGS) entry which is preliminary data.</text>
</comment>
<evidence type="ECO:0000313" key="3">
    <source>
        <dbReference type="EMBL" id="OZG57202.1"/>
    </source>
</evidence>
<feature type="transmembrane region" description="Helical" evidence="1">
    <location>
        <begin position="7"/>
        <end position="24"/>
    </location>
</feature>
<feature type="transmembrane region" description="Helical" evidence="1">
    <location>
        <begin position="135"/>
        <end position="152"/>
    </location>
</feature>
<dbReference type="Proteomes" id="UP000216444">
    <property type="component" value="Unassembled WGS sequence"/>
</dbReference>
<keyword evidence="4" id="KW-1185">Reference proteome</keyword>